<proteinExistence type="predicted"/>
<evidence type="ECO:0000256" key="1">
    <source>
        <dbReference type="SAM" id="MobiDB-lite"/>
    </source>
</evidence>
<dbReference type="EMBL" id="LR796356">
    <property type="protein sequence ID" value="CAB4139252.1"/>
    <property type="molecule type" value="Genomic_DNA"/>
</dbReference>
<reference evidence="3" key="1">
    <citation type="submission" date="2020-04" db="EMBL/GenBank/DDBJ databases">
        <authorList>
            <person name="Chiriac C."/>
            <person name="Salcher M."/>
            <person name="Ghai R."/>
            <person name="Kavagutti S V."/>
        </authorList>
    </citation>
    <scope>NUCLEOTIDE SEQUENCE</scope>
</reference>
<gene>
    <name evidence="3" type="ORF">UFOVP347_9</name>
</gene>
<keyword evidence="3" id="KW-0238">DNA-binding</keyword>
<evidence type="ECO:0000259" key="2">
    <source>
        <dbReference type="Pfam" id="PF21265"/>
    </source>
</evidence>
<name>A0A6J5LZB3_9CAUD</name>
<feature type="compositionally biased region" description="Acidic residues" evidence="1">
    <location>
        <begin position="211"/>
        <end position="229"/>
    </location>
</feature>
<sequence>MSEKPQRLDTITSPRGEFVWPRLTAPDTKFNAAGEYNIGKFRVAADQPDVKALIARIEKLAAETLAEAKKNAKNPAEARKWETKNRPYEMELDAEGNETGIVIFKAKMTATGVSVKTGKPWTRKPALFDARGKPIVGDIVIGNGSVGRFCAELMPYAKLATGASVSLRLVSAQIIQRKDMGSSKAAGDYGFGAEDDGSGWDDETTQGAASGDDDDLNAGGGEDDGSGDF</sequence>
<organism evidence="3">
    <name type="scientific">uncultured Caudovirales phage</name>
    <dbReference type="NCBI Taxonomy" id="2100421"/>
    <lineage>
        <taxon>Viruses</taxon>
        <taxon>Duplodnaviria</taxon>
        <taxon>Heunggongvirae</taxon>
        <taxon>Uroviricota</taxon>
        <taxon>Caudoviricetes</taxon>
        <taxon>Peduoviridae</taxon>
        <taxon>Maltschvirus</taxon>
        <taxon>Maltschvirus maltsch</taxon>
    </lineage>
</organism>
<dbReference type="SUPFAM" id="SSF50249">
    <property type="entry name" value="Nucleic acid-binding proteins"/>
    <property type="match status" value="1"/>
</dbReference>
<feature type="compositionally biased region" description="Acidic residues" evidence="1">
    <location>
        <begin position="193"/>
        <end position="204"/>
    </location>
</feature>
<dbReference type="InterPro" id="IPR012340">
    <property type="entry name" value="NA-bd_OB-fold"/>
</dbReference>
<protein>
    <submittedName>
        <fullName evidence="3">Single-stranded DNA-binding protein</fullName>
    </submittedName>
</protein>
<evidence type="ECO:0000313" key="3">
    <source>
        <dbReference type="EMBL" id="CAB4139252.1"/>
    </source>
</evidence>
<dbReference type="Gene3D" id="2.40.50.140">
    <property type="entry name" value="Nucleic acid-binding proteins"/>
    <property type="match status" value="1"/>
</dbReference>
<dbReference type="GO" id="GO:0003677">
    <property type="term" value="F:DNA binding"/>
    <property type="evidence" value="ECO:0007669"/>
    <property type="project" value="UniProtKB-KW"/>
</dbReference>
<feature type="region of interest" description="Disordered" evidence="1">
    <location>
        <begin position="182"/>
        <end position="229"/>
    </location>
</feature>
<dbReference type="InterPro" id="IPR049476">
    <property type="entry name" value="SBB_BPT7"/>
</dbReference>
<accession>A0A6J5LZB3</accession>
<feature type="domain" description="Single-stranded DNA-binding protein BPT7" evidence="2">
    <location>
        <begin position="31"/>
        <end position="175"/>
    </location>
</feature>
<dbReference type="Pfam" id="PF21265">
    <property type="entry name" value="SBB_T7"/>
    <property type="match status" value="1"/>
</dbReference>